<dbReference type="InterPro" id="IPR017580">
    <property type="entry name" value="OHCU_decarboxylase-1"/>
</dbReference>
<evidence type="ECO:0000256" key="1">
    <source>
        <dbReference type="ARBA" id="ARBA00001163"/>
    </source>
</evidence>
<keyword evidence="6" id="KW-0456">Lyase</keyword>
<evidence type="ECO:0000313" key="8">
    <source>
        <dbReference type="EMBL" id="KWZ81025.1"/>
    </source>
</evidence>
<dbReference type="GO" id="GO:0000255">
    <property type="term" value="P:allantoin metabolic process"/>
    <property type="evidence" value="ECO:0007669"/>
    <property type="project" value="InterPro"/>
</dbReference>
<reference evidence="9" key="1">
    <citation type="submission" date="2016-01" db="EMBL/GenBank/DDBJ databases">
        <authorList>
            <person name="Mitreva M."/>
            <person name="Pepin K.H."/>
            <person name="Mihindukulasuriya K.A."/>
            <person name="Fulton R."/>
            <person name="Fronick C."/>
            <person name="O'Laughlin M."/>
            <person name="Miner T."/>
            <person name="Herter B."/>
            <person name="Rosa B.A."/>
            <person name="Cordes M."/>
            <person name="Tomlinson C."/>
            <person name="Wollam A."/>
            <person name="Palsikar V.B."/>
            <person name="Mardis E.R."/>
            <person name="Wilson R.K."/>
        </authorList>
    </citation>
    <scope>NUCLEOTIDE SEQUENCE [LARGE SCALE GENOMIC DNA]</scope>
    <source>
        <strain evidence="9">GED7749B</strain>
    </source>
</reference>
<evidence type="ECO:0000256" key="3">
    <source>
        <dbReference type="ARBA" id="ARBA00012257"/>
    </source>
</evidence>
<evidence type="ECO:0000313" key="9">
    <source>
        <dbReference type="Proteomes" id="UP000070376"/>
    </source>
</evidence>
<comment type="pathway">
    <text evidence="2">Purine metabolism; urate degradation; (S)-allantoin from urate: step 3/3.</text>
</comment>
<evidence type="ECO:0000259" key="7">
    <source>
        <dbReference type="Pfam" id="PF09349"/>
    </source>
</evidence>
<evidence type="ECO:0000256" key="5">
    <source>
        <dbReference type="ARBA" id="ARBA00022793"/>
    </source>
</evidence>
<dbReference type="AlphaFoldDB" id="A0A133KND8"/>
<proteinExistence type="predicted"/>
<dbReference type="InterPro" id="IPR018020">
    <property type="entry name" value="OHCU_decarboxylase"/>
</dbReference>
<dbReference type="Pfam" id="PF09349">
    <property type="entry name" value="OHCU_decarbox"/>
    <property type="match status" value="1"/>
</dbReference>
<dbReference type="Gene3D" id="1.10.3330.10">
    <property type="entry name" value="Oxo-4-hydroxy-4-carboxy-5-ureidoimidazoline decarboxylase"/>
    <property type="match status" value="1"/>
</dbReference>
<dbReference type="NCBIfam" id="TIGR03164">
    <property type="entry name" value="UHCUDC"/>
    <property type="match status" value="1"/>
</dbReference>
<name>A0A133KND8_HEYCO</name>
<keyword evidence="5" id="KW-0210">Decarboxylase</keyword>
<feature type="domain" description="Oxo-4-hydroxy-4-carboxy-5-ureidoimidazoline decarboxylase" evidence="7">
    <location>
        <begin position="10"/>
        <end position="161"/>
    </location>
</feature>
<dbReference type="EMBL" id="LRPN01000083">
    <property type="protein sequence ID" value="KWZ81025.1"/>
    <property type="molecule type" value="Genomic_DNA"/>
</dbReference>
<dbReference type="Proteomes" id="UP000070376">
    <property type="component" value="Unassembled WGS sequence"/>
</dbReference>
<evidence type="ECO:0000256" key="2">
    <source>
        <dbReference type="ARBA" id="ARBA00004754"/>
    </source>
</evidence>
<evidence type="ECO:0000256" key="6">
    <source>
        <dbReference type="ARBA" id="ARBA00023239"/>
    </source>
</evidence>
<dbReference type="EC" id="4.1.1.97" evidence="3"/>
<dbReference type="GO" id="GO:0051997">
    <property type="term" value="F:2-oxo-4-hydroxy-4-carboxy-5-ureidoimidazoline decarboxylase activity"/>
    <property type="evidence" value="ECO:0007669"/>
    <property type="project" value="UniProtKB-EC"/>
</dbReference>
<dbReference type="SUPFAM" id="SSF158694">
    <property type="entry name" value="UraD-Like"/>
    <property type="match status" value="1"/>
</dbReference>
<gene>
    <name evidence="8" type="ORF">HMPREF3213_02178</name>
</gene>
<sequence>MKMATIHEFNQITKDAFIEQLEGIFEHARWLAEQAAAGRPYHSPDELFRKMVKMVEDSGEDRKRELIRAHPDLGGRMRMSAHSASEQRESGLQNLTKEEYTKFQRANEKYKKKFGFPFILAVRGKNKEEIYAAMRERLCHSSEQEFQTALEQIYQIAYFRFTALFNQSNENGGNSDEFGSTE</sequence>
<dbReference type="GO" id="GO:0019628">
    <property type="term" value="P:urate catabolic process"/>
    <property type="evidence" value="ECO:0007669"/>
    <property type="project" value="UniProtKB-UniPathway"/>
</dbReference>
<dbReference type="InterPro" id="IPR036778">
    <property type="entry name" value="OHCU_decarboxylase_sf"/>
</dbReference>
<protein>
    <recommendedName>
        <fullName evidence="3">2-oxo-4-hydroxy-4-carboxy-5-ureidoimidazoline decarboxylase</fullName>
        <ecNumber evidence="3">4.1.1.97</ecNumber>
    </recommendedName>
</protein>
<dbReference type="PANTHER" id="PTHR43466">
    <property type="entry name" value="2-OXO-4-HYDROXY-4-CARBOXY-5-UREIDOIMIDAZOLINE DECARBOXYLASE-RELATED"/>
    <property type="match status" value="1"/>
</dbReference>
<evidence type="ECO:0000256" key="4">
    <source>
        <dbReference type="ARBA" id="ARBA00022631"/>
    </source>
</evidence>
<organism evidence="8 9">
    <name type="scientific">Heyndrickxia coagulans</name>
    <name type="common">Weizmannia coagulans</name>
    <dbReference type="NCBI Taxonomy" id="1398"/>
    <lineage>
        <taxon>Bacteria</taxon>
        <taxon>Bacillati</taxon>
        <taxon>Bacillota</taxon>
        <taxon>Bacilli</taxon>
        <taxon>Bacillales</taxon>
        <taxon>Bacillaceae</taxon>
        <taxon>Heyndrickxia</taxon>
    </lineage>
</organism>
<dbReference type="PATRIC" id="fig|1398.22.peg.2184"/>
<keyword evidence="4" id="KW-0659">Purine metabolism</keyword>
<accession>A0A133KND8</accession>
<dbReference type="PANTHER" id="PTHR43466:SF1">
    <property type="entry name" value="2-OXO-4-HYDROXY-4-CARBOXY-5-UREIDOIMIDAZOLINE DECARBOXYLASE-RELATED"/>
    <property type="match status" value="1"/>
</dbReference>
<comment type="catalytic activity">
    <reaction evidence="1">
        <text>5-hydroxy-2-oxo-4-ureido-2,5-dihydro-1H-imidazole-5-carboxylate + H(+) = (S)-allantoin + CO2</text>
        <dbReference type="Rhea" id="RHEA:26301"/>
        <dbReference type="ChEBI" id="CHEBI:15378"/>
        <dbReference type="ChEBI" id="CHEBI:15678"/>
        <dbReference type="ChEBI" id="CHEBI:16526"/>
        <dbReference type="ChEBI" id="CHEBI:58639"/>
        <dbReference type="EC" id="4.1.1.97"/>
    </reaction>
</comment>
<comment type="caution">
    <text evidence="8">The sequence shown here is derived from an EMBL/GenBank/DDBJ whole genome shotgun (WGS) entry which is preliminary data.</text>
</comment>
<dbReference type="GO" id="GO:0006144">
    <property type="term" value="P:purine nucleobase metabolic process"/>
    <property type="evidence" value="ECO:0007669"/>
    <property type="project" value="UniProtKB-KW"/>
</dbReference>
<dbReference type="UniPathway" id="UPA00394">
    <property type="reaction ID" value="UER00652"/>
</dbReference>